<feature type="transmembrane region" description="Helical" evidence="2">
    <location>
        <begin position="230"/>
        <end position="249"/>
    </location>
</feature>
<evidence type="ECO:0000313" key="4">
    <source>
        <dbReference type="Proteomes" id="UP000807716"/>
    </source>
</evidence>
<proteinExistence type="predicted"/>
<dbReference type="Pfam" id="PF02995">
    <property type="entry name" value="DUF229"/>
    <property type="match status" value="1"/>
</dbReference>
<name>A0A9P6U6Q9_9FUNG</name>
<feature type="transmembrane region" description="Helical" evidence="2">
    <location>
        <begin position="166"/>
        <end position="184"/>
    </location>
</feature>
<evidence type="ECO:0008006" key="5">
    <source>
        <dbReference type="Google" id="ProtNLM"/>
    </source>
</evidence>
<dbReference type="InterPro" id="IPR017850">
    <property type="entry name" value="Alkaline_phosphatase_core_sf"/>
</dbReference>
<accession>A0A9P6U6Q9</accession>
<reference evidence="3" key="1">
    <citation type="journal article" date="2020" name="Fungal Divers.">
        <title>Resolving the Mortierellaceae phylogeny through synthesis of multi-gene phylogenetics and phylogenomics.</title>
        <authorList>
            <person name="Vandepol N."/>
            <person name="Liber J."/>
            <person name="Desiro A."/>
            <person name="Na H."/>
            <person name="Kennedy M."/>
            <person name="Barry K."/>
            <person name="Grigoriev I.V."/>
            <person name="Miller A.N."/>
            <person name="O'Donnell K."/>
            <person name="Stajich J.E."/>
            <person name="Bonito G."/>
        </authorList>
    </citation>
    <scope>NUCLEOTIDE SEQUENCE</scope>
    <source>
        <strain evidence="3">BC1065</strain>
    </source>
</reference>
<feature type="transmembrane region" description="Helical" evidence="2">
    <location>
        <begin position="102"/>
        <end position="121"/>
    </location>
</feature>
<comment type="caution">
    <text evidence="3">The sequence shown here is derived from an EMBL/GenBank/DDBJ whole genome shotgun (WGS) entry which is preliminary data.</text>
</comment>
<dbReference type="SUPFAM" id="SSF53649">
    <property type="entry name" value="Alkaline phosphatase-like"/>
    <property type="match status" value="1"/>
</dbReference>
<feature type="compositionally biased region" description="Polar residues" evidence="1">
    <location>
        <begin position="417"/>
        <end position="433"/>
    </location>
</feature>
<feature type="compositionally biased region" description="Basic and acidic residues" evidence="1">
    <location>
        <begin position="47"/>
        <end position="71"/>
    </location>
</feature>
<dbReference type="Gene3D" id="3.40.720.10">
    <property type="entry name" value="Alkaline Phosphatase, subunit A"/>
    <property type="match status" value="1"/>
</dbReference>
<feature type="transmembrane region" description="Helical" evidence="2">
    <location>
        <begin position="141"/>
        <end position="159"/>
    </location>
</feature>
<keyword evidence="4" id="KW-1185">Reference proteome</keyword>
<dbReference type="GO" id="GO:0005615">
    <property type="term" value="C:extracellular space"/>
    <property type="evidence" value="ECO:0007669"/>
    <property type="project" value="TreeGrafter"/>
</dbReference>
<sequence length="810" mass="90654">MADFRARASPSNQSDSGVGDRVPGTPIQRHGYPSPNSNNYIDDNEDDDRHRLLGNHDDNGRNTDNDKDREFLLPFSVPSTPGSPHTTFSGSGSTNKRKTSPVSIRLLSIIILISLFSWFYIEALAGGDIEFVKDHLSMLGVNLTLSVLCLTAALTMIVLTPMPSRFKVLLLSGTFLIVYALKRWDDGETFEAHGAYNMLIFLVIAVPLNSLIQLILLTKRKMGPKQFHRTMVTTVIGTALITSCLLTYYHSIWGQGSLGHQLRYGEQNGVRLCEWKGNNIPFVDLLPNHIQNFWAGPSTCEAVNGIEADWSHDGIITIQCLHPDFQRNHKPTFDILPDTRTFVLEDKVNHVYNHVIHNRTTRYTYDEPVFIEPVGVEAIVANCEEGVSKLLVRVKRQETVLARVDKITKTLEEEEASTQGGVMQDGQNSNTDTHPAGTGTGAGTTTNTNNDKSDMTGNKRDDDGRPNVLVLFMDAVSRRQVHRKLAKTTATLADLGRPDSTSSSGDGPGPQLFEFFRYNAIGFNTNDNSRVLYTGEPDALDPPATPIWKDYFEAGYVTNRVEDNCEDWSATYTSTTTSQYFDHELQSPFCMEPYFALEGNAYGNFKGPYSIVRRCIHGQYVHRYAFDYMTQFRKQYKDQPWFQMGSLIEGHEGTGEVLLTIDEDIADFFKGMEQDGTLDNTIVFFMADHGLHMGINFMFTGNGRIEHVNPYLSIMLPPKLAQKYPSLAQGLLHNQQSLITGHEIYKTLKLLATPGLLPKTGSDSSKGISDDDDEEVNGGSWRRGTLFDETLNPGRTCEEARIPDEFCRCR</sequence>
<keyword evidence="2" id="KW-0472">Membrane</keyword>
<dbReference type="PANTHER" id="PTHR10974">
    <property type="entry name" value="FI08016P-RELATED"/>
    <property type="match status" value="1"/>
</dbReference>
<dbReference type="PANTHER" id="PTHR10974:SF1">
    <property type="entry name" value="FI08016P-RELATED"/>
    <property type="match status" value="1"/>
</dbReference>
<feature type="compositionally biased region" description="Basic and acidic residues" evidence="1">
    <location>
        <begin position="451"/>
        <end position="465"/>
    </location>
</feature>
<keyword evidence="2" id="KW-0812">Transmembrane</keyword>
<gene>
    <name evidence="3" type="ORF">DFQ27_002703</name>
</gene>
<keyword evidence="2" id="KW-1133">Transmembrane helix</keyword>
<organism evidence="3 4">
    <name type="scientific">Actinomortierella ambigua</name>
    <dbReference type="NCBI Taxonomy" id="1343610"/>
    <lineage>
        <taxon>Eukaryota</taxon>
        <taxon>Fungi</taxon>
        <taxon>Fungi incertae sedis</taxon>
        <taxon>Mucoromycota</taxon>
        <taxon>Mortierellomycotina</taxon>
        <taxon>Mortierellomycetes</taxon>
        <taxon>Mortierellales</taxon>
        <taxon>Mortierellaceae</taxon>
        <taxon>Actinomortierella</taxon>
    </lineage>
</organism>
<dbReference type="Proteomes" id="UP000807716">
    <property type="component" value="Unassembled WGS sequence"/>
</dbReference>
<evidence type="ECO:0000313" key="3">
    <source>
        <dbReference type="EMBL" id="KAG0261931.1"/>
    </source>
</evidence>
<feature type="region of interest" description="Disordered" evidence="1">
    <location>
        <begin position="1"/>
        <end position="96"/>
    </location>
</feature>
<dbReference type="EMBL" id="JAAAJB010000202">
    <property type="protein sequence ID" value="KAG0261931.1"/>
    <property type="molecule type" value="Genomic_DNA"/>
</dbReference>
<evidence type="ECO:0000256" key="2">
    <source>
        <dbReference type="SAM" id="Phobius"/>
    </source>
</evidence>
<feature type="compositionally biased region" description="Polar residues" evidence="1">
    <location>
        <begin position="77"/>
        <end position="94"/>
    </location>
</feature>
<feature type="region of interest" description="Disordered" evidence="1">
    <location>
        <begin position="412"/>
        <end position="465"/>
    </location>
</feature>
<evidence type="ECO:0000256" key="1">
    <source>
        <dbReference type="SAM" id="MobiDB-lite"/>
    </source>
</evidence>
<dbReference type="OrthoDB" id="413313at2759"/>
<dbReference type="InterPro" id="IPR004245">
    <property type="entry name" value="DUF229"/>
</dbReference>
<feature type="transmembrane region" description="Helical" evidence="2">
    <location>
        <begin position="196"/>
        <end position="218"/>
    </location>
</feature>
<dbReference type="AlphaFoldDB" id="A0A9P6U6Q9"/>
<feature type="region of interest" description="Disordered" evidence="1">
    <location>
        <begin position="760"/>
        <end position="785"/>
    </location>
</feature>
<protein>
    <recommendedName>
        <fullName evidence="5">DUF229-domain-containing protein</fullName>
    </recommendedName>
</protein>